<evidence type="ECO:0000313" key="2">
    <source>
        <dbReference type="EMBL" id="GJT80400.1"/>
    </source>
</evidence>
<proteinExistence type="predicted"/>
<organism evidence="2 3">
    <name type="scientific">Tanacetum coccineum</name>
    <dbReference type="NCBI Taxonomy" id="301880"/>
    <lineage>
        <taxon>Eukaryota</taxon>
        <taxon>Viridiplantae</taxon>
        <taxon>Streptophyta</taxon>
        <taxon>Embryophyta</taxon>
        <taxon>Tracheophyta</taxon>
        <taxon>Spermatophyta</taxon>
        <taxon>Magnoliopsida</taxon>
        <taxon>eudicotyledons</taxon>
        <taxon>Gunneridae</taxon>
        <taxon>Pentapetalae</taxon>
        <taxon>asterids</taxon>
        <taxon>campanulids</taxon>
        <taxon>Asterales</taxon>
        <taxon>Asteraceae</taxon>
        <taxon>Asteroideae</taxon>
        <taxon>Anthemideae</taxon>
        <taxon>Anthemidinae</taxon>
        <taxon>Tanacetum</taxon>
    </lineage>
</organism>
<feature type="coiled-coil region" evidence="1">
    <location>
        <begin position="313"/>
        <end position="340"/>
    </location>
</feature>
<dbReference type="EMBL" id="BQNB010018988">
    <property type="protein sequence ID" value="GJT80400.1"/>
    <property type="molecule type" value="Genomic_DNA"/>
</dbReference>
<reference evidence="2" key="1">
    <citation type="journal article" date="2022" name="Int. J. Mol. Sci.">
        <title>Draft Genome of Tanacetum Coccineum: Genomic Comparison of Closely Related Tanacetum-Family Plants.</title>
        <authorList>
            <person name="Yamashiro T."/>
            <person name="Shiraishi A."/>
            <person name="Nakayama K."/>
            <person name="Satake H."/>
        </authorList>
    </citation>
    <scope>NUCLEOTIDE SEQUENCE</scope>
</reference>
<comment type="caution">
    <text evidence="2">The sequence shown here is derived from an EMBL/GenBank/DDBJ whole genome shotgun (WGS) entry which is preliminary data.</text>
</comment>
<dbReference type="Proteomes" id="UP001151760">
    <property type="component" value="Unassembled WGS sequence"/>
</dbReference>
<sequence length="356" mass="40771">MRMGNGLKTSLWHDTWCNQSPLSSYISPRDIAREGHHLRICVADVIANGAWLWPQSWLRKAPNLAFIHVPMLIDKEDCMRWRDGHGNMVMFSVKCAWEALRPRGIDFSWYSIAWFSQAIPRYAFHIFSSKVWLLIRHLAGMESVAPILEDIITWFLPIATKHSFNSIVGKLLFGAAAYYIWIERNNRLFKKSRRSPEEIRDLVVVTLKQVACHLADLGSSSLGLEVNMLNKIKEDFGKHFVTKKELSAEQAFWLKHSNYNPDTSVKSHTPVRIEAPSELPKSCVDECNKCLELEAELLKKKDFIEQDVYDKLVKNLNAQLQEKVFDIAALNNELRKLKGKNVVDTAVSKPIATIAP</sequence>
<keyword evidence="3" id="KW-1185">Reference proteome</keyword>
<evidence type="ECO:0008006" key="4">
    <source>
        <dbReference type="Google" id="ProtNLM"/>
    </source>
</evidence>
<protein>
    <recommendedName>
        <fullName evidence="4">Reverse transcriptase zinc-binding domain-containing protein</fullName>
    </recommendedName>
</protein>
<name>A0ABQ5GZ63_9ASTR</name>
<keyword evidence="1" id="KW-0175">Coiled coil</keyword>
<accession>A0ABQ5GZ63</accession>
<evidence type="ECO:0000256" key="1">
    <source>
        <dbReference type="SAM" id="Coils"/>
    </source>
</evidence>
<reference evidence="2" key="2">
    <citation type="submission" date="2022-01" db="EMBL/GenBank/DDBJ databases">
        <authorList>
            <person name="Yamashiro T."/>
            <person name="Shiraishi A."/>
            <person name="Satake H."/>
            <person name="Nakayama K."/>
        </authorList>
    </citation>
    <scope>NUCLEOTIDE SEQUENCE</scope>
</reference>
<gene>
    <name evidence="2" type="ORF">Tco_1054742</name>
</gene>
<evidence type="ECO:0000313" key="3">
    <source>
        <dbReference type="Proteomes" id="UP001151760"/>
    </source>
</evidence>